<reference evidence="2 3" key="1">
    <citation type="submission" date="2009-06" db="EMBL/GenBank/DDBJ databases">
        <title>Complete sequence of Thermotogales bacterium TBF 19.5.1.</title>
        <authorList>
            <consortium name="US DOE Joint Genome Institute"/>
            <person name="Lucas S."/>
            <person name="Copeland A."/>
            <person name="Lapidus A."/>
            <person name="Glavina del Rio T."/>
            <person name="Tice H."/>
            <person name="Bruce D."/>
            <person name="Goodwin L."/>
            <person name="Pitluck S."/>
            <person name="Chertkov O."/>
            <person name="Brettin T."/>
            <person name="Detter J.C."/>
            <person name="Han C."/>
            <person name="Schmutz J."/>
            <person name="Larimer F."/>
            <person name="Land M."/>
            <person name="Hauser L."/>
            <person name="Kyrpides N."/>
            <person name="Ovchinnikova G."/>
            <person name="Noll K."/>
        </authorList>
    </citation>
    <scope>NUCLEOTIDE SEQUENCE [LARGE SCALE GENOMIC DNA]</scope>
    <source>
        <strain evidence="3">ATCC BAA-1733 / DSM 21960 / TBF 19.5.1</strain>
    </source>
</reference>
<keyword evidence="3" id="KW-1185">Reference proteome</keyword>
<sequence>MKKKRIDFRQLNAINMVFQFGIVVISNILVGGLLGYLTDKYLFHNKIWLVIFLFLGTISGIYQGIRYLMKEAEKYERLNKDSTKRNDSDKYSGDN</sequence>
<feature type="transmembrane region" description="Helical" evidence="1">
    <location>
        <begin position="12"/>
        <end position="35"/>
    </location>
</feature>
<name>C5CIW1_KOSOT</name>
<organism evidence="2 3">
    <name type="scientific">Kosmotoga olearia (strain ATCC BAA-1733 / DSM 21960 / TBF 19.5.1)</name>
    <dbReference type="NCBI Taxonomy" id="521045"/>
    <lineage>
        <taxon>Bacteria</taxon>
        <taxon>Thermotogati</taxon>
        <taxon>Thermotogota</taxon>
        <taxon>Thermotogae</taxon>
        <taxon>Kosmotogales</taxon>
        <taxon>Kosmotogaceae</taxon>
        <taxon>Kosmotoga</taxon>
    </lineage>
</organism>
<dbReference type="STRING" id="521045.Kole_0225"/>
<dbReference type="EMBL" id="CP001634">
    <property type="protein sequence ID" value="ACR78950.1"/>
    <property type="molecule type" value="Genomic_DNA"/>
</dbReference>
<dbReference type="Pfam" id="PF09527">
    <property type="entry name" value="ATPase_gene1"/>
    <property type="match status" value="1"/>
</dbReference>
<dbReference type="AlphaFoldDB" id="C5CIW1"/>
<dbReference type="eggNOG" id="COG5336">
    <property type="taxonomic scope" value="Bacteria"/>
</dbReference>
<evidence type="ECO:0000256" key="1">
    <source>
        <dbReference type="SAM" id="Phobius"/>
    </source>
</evidence>
<keyword evidence="1" id="KW-0472">Membrane</keyword>
<gene>
    <name evidence="2" type="ordered locus">Kole_0225</name>
</gene>
<dbReference type="Proteomes" id="UP000002382">
    <property type="component" value="Chromosome"/>
</dbReference>
<keyword evidence="1" id="KW-1133">Transmembrane helix</keyword>
<dbReference type="KEGG" id="kol:Kole_0225"/>
<evidence type="ECO:0000313" key="3">
    <source>
        <dbReference type="Proteomes" id="UP000002382"/>
    </source>
</evidence>
<dbReference type="RefSeq" id="WP_012744737.1">
    <property type="nucleotide sequence ID" value="NC_012785.1"/>
</dbReference>
<keyword evidence="1" id="KW-0812">Transmembrane</keyword>
<proteinExistence type="predicted"/>
<reference evidence="2 3" key="2">
    <citation type="journal article" date="2011" name="J. Bacteriol.">
        <title>Genome Sequence of Kosmotoga olearia Strain TBF 19.5.1, a Thermophilic Bacterium with a Wide Growth Temperature Range, Isolated from the Troll B Oil Platform in the North Sea.</title>
        <authorList>
            <person name="Swithers K.S."/>
            <person name="Dipippo J.L."/>
            <person name="Bruce D.C."/>
            <person name="Detter C."/>
            <person name="Tapia R."/>
            <person name="Han S."/>
            <person name="Goodwin L.A."/>
            <person name="Han J."/>
            <person name="Woyke T."/>
            <person name="Pitluck S."/>
            <person name="Pennacchio L."/>
            <person name="Nolan M."/>
            <person name="Mikhailova N."/>
            <person name="Land M.L."/>
            <person name="Nesbo C.L."/>
            <person name="Gogarten J.P."/>
            <person name="Noll K.M."/>
        </authorList>
    </citation>
    <scope>NUCLEOTIDE SEQUENCE [LARGE SCALE GENOMIC DNA]</scope>
    <source>
        <strain evidence="3">ATCC BAA-1733 / DSM 21960 / TBF 19.5.1</strain>
    </source>
</reference>
<evidence type="ECO:0008006" key="4">
    <source>
        <dbReference type="Google" id="ProtNLM"/>
    </source>
</evidence>
<accession>C5CIW1</accession>
<dbReference type="HOGENOM" id="CLU_137927_4_0_0"/>
<evidence type="ECO:0000313" key="2">
    <source>
        <dbReference type="EMBL" id="ACR78950.1"/>
    </source>
</evidence>
<feature type="transmembrane region" description="Helical" evidence="1">
    <location>
        <begin position="47"/>
        <end position="69"/>
    </location>
</feature>
<dbReference type="InterPro" id="IPR032820">
    <property type="entry name" value="ATPase_put"/>
</dbReference>
<protein>
    <recommendedName>
        <fullName evidence="4">ATP synthase protein I</fullName>
    </recommendedName>
</protein>